<reference evidence="9 10" key="1">
    <citation type="submission" date="2019-10" db="EMBL/GenBank/DDBJ databases">
        <title>Assembly and Annotation for the nematode Trichostrongylus colubriformis.</title>
        <authorList>
            <person name="Martin J."/>
        </authorList>
    </citation>
    <scope>NUCLEOTIDE SEQUENCE [LARGE SCALE GENOMIC DNA]</scope>
    <source>
        <strain evidence="9">G859</strain>
        <tissue evidence="9">Whole worm</tissue>
    </source>
</reference>
<dbReference type="InterPro" id="IPR003652">
    <property type="entry name" value="Ataxin_AXH_dom"/>
</dbReference>
<keyword evidence="2" id="KW-0678">Repressor</keyword>
<dbReference type="InterPro" id="IPR036096">
    <property type="entry name" value="Ataxin_AXH_dom_sf"/>
</dbReference>
<name>A0AAN8FD00_TRICO</name>
<keyword evidence="6" id="KW-0539">Nucleus</keyword>
<evidence type="ECO:0000256" key="2">
    <source>
        <dbReference type="ARBA" id="ARBA00022491"/>
    </source>
</evidence>
<dbReference type="EMBL" id="WIXE01020447">
    <property type="protein sequence ID" value="KAK5969208.1"/>
    <property type="molecule type" value="Genomic_DNA"/>
</dbReference>
<comment type="subcellular location">
    <subcellularLocation>
        <location evidence="1">Nucleus</location>
    </subcellularLocation>
</comment>
<evidence type="ECO:0000256" key="6">
    <source>
        <dbReference type="ARBA" id="ARBA00023242"/>
    </source>
</evidence>
<comment type="caution">
    <text evidence="9">The sequence shown here is derived from an EMBL/GenBank/DDBJ whole genome shotgun (WGS) entry which is preliminary data.</text>
</comment>
<evidence type="ECO:0000313" key="10">
    <source>
        <dbReference type="Proteomes" id="UP001331761"/>
    </source>
</evidence>
<dbReference type="PANTHER" id="PTHR13392:SF13">
    <property type="entry name" value="AXH DOMAIN-CONTAINING PROTEIN"/>
    <property type="match status" value="1"/>
</dbReference>
<evidence type="ECO:0000313" key="9">
    <source>
        <dbReference type="EMBL" id="KAK5969208.1"/>
    </source>
</evidence>
<dbReference type="PANTHER" id="PTHR13392">
    <property type="entry name" value="ATAXIN 1"/>
    <property type="match status" value="1"/>
</dbReference>
<feature type="domain" description="AXH" evidence="8">
    <location>
        <begin position="260"/>
        <end position="330"/>
    </location>
</feature>
<sequence>MNGDGQQQPGPSNTLPWTPQPALADILAALQMQLARNVAENNRMAVGQPPTSPVLSAAAVAAAAAAANTSPLVSPLQPSPPAPQFNAIAAAAAAAAAATAGLANPTPLAAALSSNPLLHSYQQLFNPAFLELQRQLIAQQAAQFRVPFLPHQMGSSMPIPSARQQVPHQLPHVQSMPNTGTTLPARPVPRKPSLPTMPVAATGAAASATSPTTSTRVNGQFAVPHDPVVKKVHFSQCRPSTSAEKMKPMMEPSSSKFEMGKLPTKSYIPSHFMKGTLIQMANGRLKKVEDMSSDDFILAAPLSKEFNVDASVVLEISKATTLARIKFAVG</sequence>
<dbReference type="GO" id="GO:0003677">
    <property type="term" value="F:DNA binding"/>
    <property type="evidence" value="ECO:0007669"/>
    <property type="project" value="UniProtKB-KW"/>
</dbReference>
<dbReference type="PROSITE" id="PS51148">
    <property type="entry name" value="AXH"/>
    <property type="match status" value="1"/>
</dbReference>
<gene>
    <name evidence="9" type="ORF">GCK32_017405</name>
</gene>
<feature type="region of interest" description="Disordered" evidence="7">
    <location>
        <begin position="239"/>
        <end position="258"/>
    </location>
</feature>
<organism evidence="9 10">
    <name type="scientific">Trichostrongylus colubriformis</name>
    <name type="common">Black scour worm</name>
    <dbReference type="NCBI Taxonomy" id="6319"/>
    <lineage>
        <taxon>Eukaryota</taxon>
        <taxon>Metazoa</taxon>
        <taxon>Ecdysozoa</taxon>
        <taxon>Nematoda</taxon>
        <taxon>Chromadorea</taxon>
        <taxon>Rhabditida</taxon>
        <taxon>Rhabditina</taxon>
        <taxon>Rhabditomorpha</taxon>
        <taxon>Strongyloidea</taxon>
        <taxon>Trichostrongylidae</taxon>
        <taxon>Trichostrongylus</taxon>
    </lineage>
</organism>
<dbReference type="GO" id="GO:0005634">
    <property type="term" value="C:nucleus"/>
    <property type="evidence" value="ECO:0007669"/>
    <property type="project" value="UniProtKB-SubCell"/>
</dbReference>
<proteinExistence type="predicted"/>
<dbReference type="SMART" id="SM00536">
    <property type="entry name" value="AXH"/>
    <property type="match status" value="1"/>
</dbReference>
<keyword evidence="5" id="KW-0804">Transcription</keyword>
<evidence type="ECO:0000256" key="5">
    <source>
        <dbReference type="ARBA" id="ARBA00023163"/>
    </source>
</evidence>
<dbReference type="Pfam" id="PF08517">
    <property type="entry name" value="AXH"/>
    <property type="match status" value="1"/>
</dbReference>
<keyword evidence="10" id="KW-1185">Reference proteome</keyword>
<dbReference type="GO" id="GO:0003723">
    <property type="term" value="F:RNA binding"/>
    <property type="evidence" value="ECO:0007669"/>
    <property type="project" value="InterPro"/>
</dbReference>
<accession>A0AAN8FD00</accession>
<keyword evidence="4" id="KW-0238">DNA-binding</keyword>
<dbReference type="AlphaFoldDB" id="A0AAN8FD00"/>
<evidence type="ECO:0000259" key="8">
    <source>
        <dbReference type="PROSITE" id="PS51148"/>
    </source>
</evidence>
<dbReference type="SUPFAM" id="SSF102031">
    <property type="entry name" value="AXH domain"/>
    <property type="match status" value="1"/>
</dbReference>
<protein>
    <submittedName>
        <fullName evidence="9">Ataxin-1 and HBP1 module</fullName>
    </submittedName>
</protein>
<dbReference type="InterPro" id="IPR043404">
    <property type="entry name" value="ATAXIN1-like"/>
</dbReference>
<dbReference type="Proteomes" id="UP001331761">
    <property type="component" value="Unassembled WGS sequence"/>
</dbReference>
<feature type="region of interest" description="Disordered" evidence="7">
    <location>
        <begin position="174"/>
        <end position="195"/>
    </location>
</feature>
<evidence type="ECO:0000256" key="3">
    <source>
        <dbReference type="ARBA" id="ARBA00023015"/>
    </source>
</evidence>
<dbReference type="GO" id="GO:0006355">
    <property type="term" value="P:regulation of DNA-templated transcription"/>
    <property type="evidence" value="ECO:0007669"/>
    <property type="project" value="InterPro"/>
</dbReference>
<keyword evidence="3" id="KW-0805">Transcription regulation</keyword>
<evidence type="ECO:0000256" key="4">
    <source>
        <dbReference type="ARBA" id="ARBA00023125"/>
    </source>
</evidence>
<feature type="non-terminal residue" evidence="9">
    <location>
        <position position="330"/>
    </location>
</feature>
<evidence type="ECO:0000256" key="1">
    <source>
        <dbReference type="ARBA" id="ARBA00004123"/>
    </source>
</evidence>
<evidence type="ECO:0000256" key="7">
    <source>
        <dbReference type="SAM" id="MobiDB-lite"/>
    </source>
</evidence>